<dbReference type="PRINTS" id="PR00037">
    <property type="entry name" value="HTHLACR"/>
</dbReference>
<dbReference type="AlphaFoldDB" id="A0A2T6AGS5"/>
<dbReference type="SUPFAM" id="SSF100950">
    <property type="entry name" value="NagB/RpiA/CoA transferase-like"/>
    <property type="match status" value="1"/>
</dbReference>
<keyword evidence="1" id="KW-0805">Transcription regulation</keyword>
<evidence type="ECO:0000313" key="6">
    <source>
        <dbReference type="Proteomes" id="UP000244174"/>
    </source>
</evidence>
<evidence type="ECO:0000256" key="2">
    <source>
        <dbReference type="ARBA" id="ARBA00023125"/>
    </source>
</evidence>
<dbReference type="SMART" id="SM01134">
    <property type="entry name" value="DeoRC"/>
    <property type="match status" value="1"/>
</dbReference>
<evidence type="ECO:0000256" key="3">
    <source>
        <dbReference type="ARBA" id="ARBA00023163"/>
    </source>
</evidence>
<evidence type="ECO:0000259" key="4">
    <source>
        <dbReference type="PROSITE" id="PS51000"/>
    </source>
</evidence>
<dbReference type="PANTHER" id="PTHR30363:SF44">
    <property type="entry name" value="AGA OPERON TRANSCRIPTIONAL REPRESSOR-RELATED"/>
    <property type="match status" value="1"/>
</dbReference>
<proteinExistence type="predicted"/>
<dbReference type="InterPro" id="IPR036390">
    <property type="entry name" value="WH_DNA-bd_sf"/>
</dbReference>
<keyword evidence="3" id="KW-0804">Transcription</keyword>
<dbReference type="Gene3D" id="3.40.50.1360">
    <property type="match status" value="1"/>
</dbReference>
<protein>
    <submittedName>
        <fullName evidence="5">DeoR family transcriptional regulator</fullName>
    </submittedName>
</protein>
<dbReference type="Pfam" id="PF08220">
    <property type="entry name" value="HTH_DeoR"/>
    <property type="match status" value="1"/>
</dbReference>
<sequence length="259" mass="29063">MFYMERHQLILERLERQKHIKVLELCDILDVSAVTIRKDLKLLEEKGLLFRTHGGASLENPYINERPIQEKEKISIEEKSRIAEVAAKLIKPNDSIIIASGTTVQQLARAIQPKEKLNVITSSFFVALELLKHKEIEVIQLGGNVRHSSSSVIGHYALQILNNISCNQLFLGVDGIDLDYGCTTTSLEEAVLNEKMISCAQRTTILADSSKFGKRSFGRICGLEHIDEIITDDRLEKSIQKKLADIGIKVTMVPKPSNT</sequence>
<dbReference type="Gene3D" id="1.10.10.10">
    <property type="entry name" value="Winged helix-like DNA-binding domain superfamily/Winged helix DNA-binding domain"/>
    <property type="match status" value="1"/>
</dbReference>
<dbReference type="PROSITE" id="PS00894">
    <property type="entry name" value="HTH_DEOR_1"/>
    <property type="match status" value="1"/>
</dbReference>
<keyword evidence="2" id="KW-0238">DNA-binding</keyword>
<dbReference type="InterPro" id="IPR036388">
    <property type="entry name" value="WH-like_DNA-bd_sf"/>
</dbReference>
<dbReference type="GO" id="GO:0003677">
    <property type="term" value="F:DNA binding"/>
    <property type="evidence" value="ECO:0007669"/>
    <property type="project" value="UniProtKB-KW"/>
</dbReference>
<comment type="caution">
    <text evidence="5">The sequence shown here is derived from an EMBL/GenBank/DDBJ whole genome shotgun (WGS) entry which is preliminary data.</text>
</comment>
<dbReference type="InterPro" id="IPR018356">
    <property type="entry name" value="Tscrpt_reg_HTH_DeoR_CS"/>
</dbReference>
<dbReference type="PANTHER" id="PTHR30363">
    <property type="entry name" value="HTH-TYPE TRANSCRIPTIONAL REGULATOR SRLR-RELATED"/>
    <property type="match status" value="1"/>
</dbReference>
<dbReference type="InterPro" id="IPR014036">
    <property type="entry name" value="DeoR-like_C"/>
</dbReference>
<keyword evidence="6" id="KW-1185">Reference proteome</keyword>
<dbReference type="SMART" id="SM00420">
    <property type="entry name" value="HTH_DEOR"/>
    <property type="match status" value="1"/>
</dbReference>
<dbReference type="InterPro" id="IPR050313">
    <property type="entry name" value="Carb_Metab_HTH_regulators"/>
</dbReference>
<dbReference type="GO" id="GO:0003700">
    <property type="term" value="F:DNA-binding transcription factor activity"/>
    <property type="evidence" value="ECO:0007669"/>
    <property type="project" value="InterPro"/>
</dbReference>
<evidence type="ECO:0000313" key="5">
    <source>
        <dbReference type="EMBL" id="PTX43009.1"/>
    </source>
</evidence>
<name>A0A2T6AGS5_9FLAO</name>
<dbReference type="Pfam" id="PF00455">
    <property type="entry name" value="DeoRC"/>
    <property type="match status" value="1"/>
</dbReference>
<evidence type="ECO:0000256" key="1">
    <source>
        <dbReference type="ARBA" id="ARBA00023015"/>
    </source>
</evidence>
<dbReference type="Proteomes" id="UP000244174">
    <property type="component" value="Unassembled WGS sequence"/>
</dbReference>
<dbReference type="InterPro" id="IPR037171">
    <property type="entry name" value="NagB/RpiA_transferase-like"/>
</dbReference>
<gene>
    <name evidence="5" type="ORF">C8P64_1533</name>
</gene>
<dbReference type="InterPro" id="IPR001034">
    <property type="entry name" value="DeoR_HTH"/>
</dbReference>
<dbReference type="PROSITE" id="PS51000">
    <property type="entry name" value="HTH_DEOR_2"/>
    <property type="match status" value="1"/>
</dbReference>
<feature type="domain" description="HTH deoR-type" evidence="4">
    <location>
        <begin position="3"/>
        <end position="58"/>
    </location>
</feature>
<dbReference type="SUPFAM" id="SSF46785">
    <property type="entry name" value="Winged helix' DNA-binding domain"/>
    <property type="match status" value="1"/>
</dbReference>
<dbReference type="EMBL" id="QBKQ01000002">
    <property type="protein sequence ID" value="PTX43009.1"/>
    <property type="molecule type" value="Genomic_DNA"/>
</dbReference>
<organism evidence="5 6">
    <name type="scientific">Christiangramia gaetbulicola</name>
    <dbReference type="NCBI Taxonomy" id="703340"/>
    <lineage>
        <taxon>Bacteria</taxon>
        <taxon>Pseudomonadati</taxon>
        <taxon>Bacteroidota</taxon>
        <taxon>Flavobacteriia</taxon>
        <taxon>Flavobacteriales</taxon>
        <taxon>Flavobacteriaceae</taxon>
        <taxon>Christiangramia</taxon>
    </lineage>
</organism>
<reference evidence="5 6" key="1">
    <citation type="submission" date="2018-04" db="EMBL/GenBank/DDBJ databases">
        <title>Genomic Encyclopedia of Archaeal and Bacterial Type Strains, Phase II (KMG-II): from individual species to whole genera.</title>
        <authorList>
            <person name="Goeker M."/>
        </authorList>
    </citation>
    <scope>NUCLEOTIDE SEQUENCE [LARGE SCALE GENOMIC DNA]</scope>
    <source>
        <strain evidence="5 6">DSM 23082</strain>
    </source>
</reference>
<accession>A0A2T6AGS5</accession>